<organism evidence="2">
    <name type="scientific">marine sediment metagenome</name>
    <dbReference type="NCBI Taxonomy" id="412755"/>
    <lineage>
        <taxon>unclassified sequences</taxon>
        <taxon>metagenomes</taxon>
        <taxon>ecological metagenomes</taxon>
    </lineage>
</organism>
<proteinExistence type="predicted"/>
<gene>
    <name evidence="2" type="ORF">MGSAQ_000339</name>
</gene>
<protein>
    <submittedName>
        <fullName evidence="2">Uncharacterized protein</fullName>
    </submittedName>
</protein>
<feature type="region of interest" description="Disordered" evidence="1">
    <location>
        <begin position="26"/>
        <end position="53"/>
    </location>
</feature>
<accession>A0A1B6NXK8</accession>
<evidence type="ECO:0000313" key="2">
    <source>
        <dbReference type="EMBL" id="KTF08166.1"/>
    </source>
</evidence>
<name>A0A1B6NXK8_9ZZZZ</name>
<dbReference type="AlphaFoldDB" id="A0A1B6NXK8"/>
<feature type="non-terminal residue" evidence="2">
    <location>
        <position position="53"/>
    </location>
</feature>
<sequence>MAVMDFREGGYVFSRHKVKREFQYDQQGWDDAQSDGQADPRHATGVAGDGLQV</sequence>
<evidence type="ECO:0000256" key="1">
    <source>
        <dbReference type="SAM" id="MobiDB-lite"/>
    </source>
</evidence>
<dbReference type="EMBL" id="AYSL01000116">
    <property type="protein sequence ID" value="KTF08166.1"/>
    <property type="molecule type" value="Genomic_DNA"/>
</dbReference>
<reference evidence="2" key="1">
    <citation type="submission" date="2013-11" db="EMBL/GenBank/DDBJ databases">
        <title>Microbial diversity, functional groups and degradation webs in Northern and Southern Mediterranean and Red Sea marine crude oil polluted sites.</title>
        <authorList>
            <person name="Daffonchio D."/>
            <person name="Mapelli F."/>
            <person name="Ferrer M."/>
            <person name="Richter M."/>
            <person name="Cherif A."/>
            <person name="Malkawi H.I."/>
            <person name="Yakimov M.M."/>
            <person name="Abdel-Fattah Y.R."/>
            <person name="Blaghen M."/>
            <person name="Golyshin P.N."/>
            <person name="Kalogerakis N."/>
            <person name="Boon N."/>
            <person name="Magagnini M."/>
            <person name="Fava F."/>
        </authorList>
    </citation>
    <scope>NUCLEOTIDE SEQUENCE</scope>
</reference>
<comment type="caution">
    <text evidence="2">The sequence shown here is derived from an EMBL/GenBank/DDBJ whole genome shotgun (WGS) entry which is preliminary data.</text>
</comment>